<feature type="transmembrane region" description="Helical" evidence="12">
    <location>
        <begin position="136"/>
        <end position="156"/>
    </location>
</feature>
<keyword evidence="7 12" id="KW-0812">Transmembrane</keyword>
<keyword evidence="5" id="KW-1003">Cell membrane</keyword>
<dbReference type="Proteomes" id="UP000046393">
    <property type="component" value="Unplaced"/>
</dbReference>
<evidence type="ECO:0000256" key="9">
    <source>
        <dbReference type="ARBA" id="ARBA00022989"/>
    </source>
</evidence>
<evidence type="ECO:0000256" key="7">
    <source>
        <dbReference type="ARBA" id="ARBA00022692"/>
    </source>
</evidence>
<feature type="transmembrane region" description="Helical" evidence="12">
    <location>
        <begin position="168"/>
        <end position="189"/>
    </location>
</feature>
<evidence type="ECO:0000256" key="12">
    <source>
        <dbReference type="RuleBase" id="RU910715"/>
    </source>
</evidence>
<keyword evidence="4 12" id="KW-0813">Transport</keyword>
<dbReference type="GO" id="GO:0000139">
    <property type="term" value="C:Golgi membrane"/>
    <property type="evidence" value="ECO:0007669"/>
    <property type="project" value="UniProtKB-SubCell"/>
</dbReference>
<evidence type="ECO:0000256" key="5">
    <source>
        <dbReference type="ARBA" id="ARBA00022475"/>
    </source>
</evidence>
<evidence type="ECO:0000313" key="14">
    <source>
        <dbReference type="WBParaSite" id="SMUV_0000315601-mRNA-1"/>
    </source>
</evidence>
<dbReference type="Pfam" id="PF03083">
    <property type="entry name" value="MtN3_slv"/>
    <property type="match status" value="2"/>
</dbReference>
<dbReference type="GO" id="GO:0051119">
    <property type="term" value="F:sugar transmembrane transporter activity"/>
    <property type="evidence" value="ECO:0007669"/>
    <property type="project" value="InterPro"/>
</dbReference>
<organism evidence="13 14">
    <name type="scientific">Syphacia muris</name>
    <dbReference type="NCBI Taxonomy" id="451379"/>
    <lineage>
        <taxon>Eukaryota</taxon>
        <taxon>Metazoa</taxon>
        <taxon>Ecdysozoa</taxon>
        <taxon>Nematoda</taxon>
        <taxon>Chromadorea</taxon>
        <taxon>Rhabditida</taxon>
        <taxon>Spirurina</taxon>
        <taxon>Oxyuridomorpha</taxon>
        <taxon>Oxyuroidea</taxon>
        <taxon>Oxyuridae</taxon>
        <taxon>Syphacia</taxon>
    </lineage>
</organism>
<evidence type="ECO:0000256" key="8">
    <source>
        <dbReference type="ARBA" id="ARBA00022737"/>
    </source>
</evidence>
<keyword evidence="6 12" id="KW-0762">Sugar transport</keyword>
<evidence type="ECO:0000256" key="3">
    <source>
        <dbReference type="ARBA" id="ARBA00007809"/>
    </source>
</evidence>
<feature type="transmembrane region" description="Helical" evidence="12">
    <location>
        <begin position="51"/>
        <end position="69"/>
    </location>
</feature>
<proteinExistence type="inferred from homology"/>
<dbReference type="Gene3D" id="1.20.1280.290">
    <property type="match status" value="2"/>
</dbReference>
<dbReference type="AlphaFoldDB" id="A0A0N5AFT7"/>
<evidence type="ECO:0000256" key="4">
    <source>
        <dbReference type="ARBA" id="ARBA00022448"/>
    </source>
</evidence>
<dbReference type="WBParaSite" id="SMUV_0000315601-mRNA-1">
    <property type="protein sequence ID" value="SMUV_0000315601-mRNA-1"/>
    <property type="gene ID" value="SMUV_0000315601"/>
</dbReference>
<dbReference type="FunFam" id="1.20.1280.290:FF:000004">
    <property type="entry name" value="Sugar transporter SWEET"/>
    <property type="match status" value="1"/>
</dbReference>
<feature type="transmembrane region" description="Helical" evidence="12">
    <location>
        <begin position="106"/>
        <end position="124"/>
    </location>
</feature>
<dbReference type="InterPro" id="IPR047664">
    <property type="entry name" value="SWEET"/>
</dbReference>
<keyword evidence="13" id="KW-1185">Reference proteome</keyword>
<evidence type="ECO:0000256" key="10">
    <source>
        <dbReference type="ARBA" id="ARBA00023034"/>
    </source>
</evidence>
<dbReference type="PANTHER" id="PTHR10791:SF112">
    <property type="entry name" value="SUGAR TRANSPORTER SWEET1"/>
    <property type="match status" value="1"/>
</dbReference>
<comment type="subcellular location">
    <subcellularLocation>
        <location evidence="1 12">Cell membrane</location>
        <topology evidence="1 12">Multi-pass membrane protein</topology>
    </subcellularLocation>
    <subcellularLocation>
        <location evidence="2">Golgi apparatus membrane</location>
        <topology evidence="2">Multi-pass membrane protein</topology>
    </subcellularLocation>
</comment>
<keyword evidence="11 12" id="KW-0472">Membrane</keyword>
<comment type="similarity">
    <text evidence="3 12">Belongs to the SWEET sugar transporter family.</text>
</comment>
<protein>
    <recommendedName>
        <fullName evidence="12">Sugar transporter SWEET</fullName>
    </recommendedName>
</protein>
<dbReference type="GO" id="GO:0005886">
    <property type="term" value="C:plasma membrane"/>
    <property type="evidence" value="ECO:0007669"/>
    <property type="project" value="UniProtKB-SubCell"/>
</dbReference>
<evidence type="ECO:0000256" key="11">
    <source>
        <dbReference type="ARBA" id="ARBA00023136"/>
    </source>
</evidence>
<evidence type="ECO:0000256" key="1">
    <source>
        <dbReference type="ARBA" id="ARBA00004651"/>
    </source>
</evidence>
<evidence type="ECO:0000256" key="2">
    <source>
        <dbReference type="ARBA" id="ARBA00004653"/>
    </source>
</evidence>
<sequence>MFYGGNPSMYDRLLDVFVNVAVFSTICLFLTGFEICWRIKKQNSSTGISSAPFHMGVISGSLWLQYGLLKGDSNITTVNIVSSFLYSLYIGYYWTKTSYPAKKTQTRIIIIEITFLLCVVFYVHKTYMDTKTILQCLGIMCMVFNIGTISAPLISLNEVIRSRSTESLPLPLCIANFLVTLQWLVYGILASDVFILIPNAIALFTSLCQILLFFLYPRRRKLSSSESVNENIEESFLLLS</sequence>
<dbReference type="PANTHER" id="PTHR10791">
    <property type="entry name" value="RAG1-ACTIVATING PROTEIN 1"/>
    <property type="match status" value="1"/>
</dbReference>
<evidence type="ECO:0000313" key="13">
    <source>
        <dbReference type="Proteomes" id="UP000046393"/>
    </source>
</evidence>
<comment type="function">
    <text evidence="12">Mediates sugar transport across membranes.</text>
</comment>
<feature type="transmembrane region" description="Helical" evidence="12">
    <location>
        <begin position="75"/>
        <end position="94"/>
    </location>
</feature>
<dbReference type="InterPro" id="IPR004316">
    <property type="entry name" value="SWEET_rpt"/>
</dbReference>
<keyword evidence="9 12" id="KW-1133">Transmembrane helix</keyword>
<feature type="transmembrane region" description="Helical" evidence="12">
    <location>
        <begin position="16"/>
        <end position="39"/>
    </location>
</feature>
<keyword evidence="10" id="KW-0333">Golgi apparatus</keyword>
<keyword evidence="8" id="KW-0677">Repeat</keyword>
<reference evidence="14" key="1">
    <citation type="submission" date="2017-02" db="UniProtKB">
        <authorList>
            <consortium name="WormBaseParasite"/>
        </authorList>
    </citation>
    <scope>IDENTIFICATION</scope>
</reference>
<feature type="transmembrane region" description="Helical" evidence="12">
    <location>
        <begin position="195"/>
        <end position="216"/>
    </location>
</feature>
<evidence type="ECO:0000256" key="6">
    <source>
        <dbReference type="ARBA" id="ARBA00022597"/>
    </source>
</evidence>
<name>A0A0N5AFT7_9BILA</name>
<accession>A0A0N5AFT7</accession>